<dbReference type="GO" id="GO:0016020">
    <property type="term" value="C:membrane"/>
    <property type="evidence" value="ECO:0007669"/>
    <property type="project" value="UniProtKB-SubCell"/>
</dbReference>
<evidence type="ECO:0000256" key="1">
    <source>
        <dbReference type="ARBA" id="ARBA00004167"/>
    </source>
</evidence>
<dbReference type="SUPFAM" id="SSF74653">
    <property type="entry name" value="TolA/TonB C-terminal domain"/>
    <property type="match status" value="1"/>
</dbReference>
<keyword evidence="4" id="KW-0472">Membrane</keyword>
<keyword evidence="3" id="KW-1133">Transmembrane helix</keyword>
<dbReference type="InterPro" id="IPR050767">
    <property type="entry name" value="Sel1_AlgK"/>
</dbReference>
<dbReference type="AlphaFoldDB" id="A0A2Z4AMC1"/>
<gene>
    <name evidence="6" type="primary">esiB_2</name>
    <name evidence="6" type="ORF">DF168_01422</name>
</gene>
<feature type="domain" description="TonB C-terminal" evidence="5">
    <location>
        <begin position="532"/>
        <end position="618"/>
    </location>
</feature>
<name>A0A2Z4AMC1_9BACT</name>
<dbReference type="KEGG" id="mtar:DF168_01422"/>
<dbReference type="NCBIfam" id="TIGR01352">
    <property type="entry name" value="tonB_Cterm"/>
    <property type="match status" value="1"/>
</dbReference>
<dbReference type="PANTHER" id="PTHR11102:SF160">
    <property type="entry name" value="ERAD-ASSOCIATED E3 UBIQUITIN-PROTEIN LIGASE COMPONENT HRD3"/>
    <property type="match status" value="1"/>
</dbReference>
<comment type="subcellular location">
    <subcellularLocation>
        <location evidence="1">Membrane</location>
        <topology evidence="1">Single-pass membrane protein</topology>
    </subcellularLocation>
</comment>
<keyword evidence="2" id="KW-0812">Transmembrane</keyword>
<proteinExistence type="predicted"/>
<dbReference type="PROSITE" id="PS52015">
    <property type="entry name" value="TONB_CTD"/>
    <property type="match status" value="1"/>
</dbReference>
<dbReference type="EMBL" id="CP029803">
    <property type="protein sequence ID" value="AWT60220.1"/>
    <property type="molecule type" value="Genomic_DNA"/>
</dbReference>
<evidence type="ECO:0000313" key="6">
    <source>
        <dbReference type="EMBL" id="AWT60220.1"/>
    </source>
</evidence>
<evidence type="ECO:0000256" key="3">
    <source>
        <dbReference type="ARBA" id="ARBA00022989"/>
    </source>
</evidence>
<organism evidence="6 7">
    <name type="scientific">Candidatus Moanibacter tarae</name>
    <dbReference type="NCBI Taxonomy" id="2200854"/>
    <lineage>
        <taxon>Bacteria</taxon>
        <taxon>Pseudomonadati</taxon>
        <taxon>Verrucomicrobiota</taxon>
        <taxon>Opitutia</taxon>
        <taxon>Puniceicoccales</taxon>
        <taxon>Puniceicoccales incertae sedis</taxon>
        <taxon>Candidatus Moanibacter</taxon>
    </lineage>
</organism>
<dbReference type="PANTHER" id="PTHR11102">
    <property type="entry name" value="SEL-1-LIKE PROTEIN"/>
    <property type="match status" value="1"/>
</dbReference>
<dbReference type="InterPro" id="IPR006260">
    <property type="entry name" value="TonB/TolA_C"/>
</dbReference>
<dbReference type="InterPro" id="IPR037682">
    <property type="entry name" value="TonB_C"/>
</dbReference>
<accession>A0A2Z4AMC1</accession>
<evidence type="ECO:0000313" key="7">
    <source>
        <dbReference type="Proteomes" id="UP000247465"/>
    </source>
</evidence>
<dbReference type="Gene3D" id="1.25.40.10">
    <property type="entry name" value="Tetratricopeptide repeat domain"/>
    <property type="match status" value="3"/>
</dbReference>
<dbReference type="InterPro" id="IPR006597">
    <property type="entry name" value="Sel1-like"/>
</dbReference>
<dbReference type="Pfam" id="PF03544">
    <property type="entry name" value="TonB_C"/>
    <property type="match status" value="1"/>
</dbReference>
<dbReference type="Proteomes" id="UP000247465">
    <property type="component" value="Chromosome"/>
</dbReference>
<protein>
    <submittedName>
        <fullName evidence="6">Secretory immunoglobulin A-binding protein EsiB</fullName>
    </submittedName>
</protein>
<dbReference type="InterPro" id="IPR011990">
    <property type="entry name" value="TPR-like_helical_dom_sf"/>
</dbReference>
<dbReference type="Gene3D" id="3.30.1150.10">
    <property type="match status" value="1"/>
</dbReference>
<reference evidence="6 7" key="1">
    <citation type="submission" date="2018-06" db="EMBL/GenBank/DDBJ databases">
        <title>Draft Genome Sequence of a Novel Marine Bacterium Related to the Verrucomicrobia.</title>
        <authorList>
            <person name="Vosseberg J."/>
            <person name="Martijn J."/>
            <person name="Ettema T.J.G."/>
        </authorList>
    </citation>
    <scope>NUCLEOTIDE SEQUENCE [LARGE SCALE GENOMIC DNA]</scope>
    <source>
        <strain evidence="6">TARA_B100001123</strain>
    </source>
</reference>
<dbReference type="SMART" id="SM00671">
    <property type="entry name" value="SEL1"/>
    <property type="match status" value="9"/>
</dbReference>
<evidence type="ECO:0000259" key="5">
    <source>
        <dbReference type="PROSITE" id="PS52015"/>
    </source>
</evidence>
<dbReference type="GO" id="GO:0055085">
    <property type="term" value="P:transmembrane transport"/>
    <property type="evidence" value="ECO:0007669"/>
    <property type="project" value="InterPro"/>
</dbReference>
<sequence length="618" mass="70036">MHNSEILPIGALVNSLLYRMKRLLWAAFLILATSGLWATNEKNFSLRTEKHASPEMVLKQAEKAFQLDQYEEVRLALQALSKMRHPQARTWLGFMLALGLGGDIDQKKSKKLLMAAARSGSAPAARYLIWKFDAGDIDSTDEDEADEIRTLSRKNTKGLGITHFGWMVVDGESFRNNYQNTLDYISGLAKKDIRWAQYNMGVIYEEGRGVPTDMKEALIWYKKAADNGHNKAQFRIGKFHQDAYFGKPDFKAAVKWYKKAANQDHISADTHLAHLYANGRGVDRSDRLALRHYRKAAIRGDVEAQSELGYWYKTGREVDEDPLQSIYWLELAAKNGDLRSQTQLGQLYLGGQGVNGDSDKALYWLEKAAKRKSPAALYALGEMYWRGLGIGEDKEAAFELYLRAAKLGEPGAQTMVAIYYTQNLNNPPAMEEAVKWMERAAGQGYPEAEYQLALWFQQGFGLPKDTSQFIELLDRAATQGVLQAQVLQKHINLSDKTIDEAVAQHFKFIQSRYASQKYLELTAEETKFNVDLKNRPPQPIHVHSPRYPIHLEGTDLHGTVTVILLVNENGFVSEASVEKSFHPDFEQPTLDAIKQWRFNPALRDGTPIVKEIRVPIKF</sequence>
<dbReference type="SUPFAM" id="SSF81901">
    <property type="entry name" value="HCP-like"/>
    <property type="match status" value="2"/>
</dbReference>
<evidence type="ECO:0000256" key="2">
    <source>
        <dbReference type="ARBA" id="ARBA00022692"/>
    </source>
</evidence>
<evidence type="ECO:0000256" key="4">
    <source>
        <dbReference type="ARBA" id="ARBA00023136"/>
    </source>
</evidence>
<dbReference type="Pfam" id="PF08238">
    <property type="entry name" value="Sel1"/>
    <property type="match status" value="9"/>
</dbReference>